<comment type="caution">
    <text evidence="6">The sequence shown here is derived from an EMBL/GenBank/DDBJ whole genome shotgun (WGS) entry which is preliminary data.</text>
</comment>
<dbReference type="RefSeq" id="WP_147222319.1">
    <property type="nucleotide sequence ID" value="NZ_CAJGYY010000001.1"/>
</dbReference>
<accession>A0A5C7ABA7</accession>
<dbReference type="InterPro" id="IPR003329">
    <property type="entry name" value="Cytidylyl_trans"/>
</dbReference>
<comment type="subcellular location">
    <subcellularLocation>
        <location evidence="5">Cytoplasm</location>
    </subcellularLocation>
    <subcellularLocation>
        <location evidence="1">Membrane</location>
    </subcellularLocation>
</comment>
<evidence type="ECO:0000256" key="4">
    <source>
        <dbReference type="ARBA" id="ARBA00022985"/>
    </source>
</evidence>
<keyword evidence="3 5" id="KW-0548">Nucleotidyltransferase</keyword>
<dbReference type="FunFam" id="3.90.550.10:FF:000011">
    <property type="entry name" value="3-deoxy-manno-octulosonate cytidylyltransferase"/>
    <property type="match status" value="1"/>
</dbReference>
<dbReference type="Pfam" id="PF02348">
    <property type="entry name" value="CTP_transf_3"/>
    <property type="match status" value="1"/>
</dbReference>
<dbReference type="HAMAP" id="MF_00057">
    <property type="entry name" value="KdsB"/>
    <property type="match status" value="1"/>
</dbReference>
<sequence length="280" mass="30625">MPTLPASVKTHIVIPARFKSTRLPGKPLLMIHGKPMILWVAEKAQAAHFADDMCIATDDAHIAKVCTDAGYEVVMTSPDHVSGTDRLAEVAAIKGWSEDDIVINMQGDEPLVPPLLLEQVKNLLVQDSASVMATLYEPIDDYPTFMHPSVVKVVSATVNDKQRALYFSRAPIPCDRDMVLALEAEESNSLLTSASILPAPKNAYRHLGLYAYRVSLLQQFVHWPQTPLETLESLEQLRILENGGNIAIAAAALQLPAGVDTAEDLARLNAMSLAEFQSYN</sequence>
<evidence type="ECO:0000256" key="5">
    <source>
        <dbReference type="HAMAP-Rule" id="MF_00057"/>
    </source>
</evidence>
<dbReference type="OrthoDB" id="9815559at2"/>
<evidence type="ECO:0000256" key="3">
    <source>
        <dbReference type="ARBA" id="ARBA00022695"/>
    </source>
</evidence>
<dbReference type="NCBIfam" id="TIGR00466">
    <property type="entry name" value="kdsB"/>
    <property type="match status" value="1"/>
</dbReference>
<dbReference type="GO" id="GO:0005829">
    <property type="term" value="C:cytosol"/>
    <property type="evidence" value="ECO:0007669"/>
    <property type="project" value="TreeGrafter"/>
</dbReference>
<comment type="pathway">
    <text evidence="5">Nucleotide-sugar biosynthesis; CMP-3-deoxy-D-manno-octulosonate biosynthesis; CMP-3-deoxy-D-manno-octulosonate from 3-deoxy-D-manno-octulosonate and CTP: step 1/1.</text>
</comment>
<dbReference type="PANTHER" id="PTHR42866">
    <property type="entry name" value="3-DEOXY-MANNO-OCTULOSONATE CYTIDYLYLTRANSFERASE"/>
    <property type="match status" value="1"/>
</dbReference>
<evidence type="ECO:0000256" key="1">
    <source>
        <dbReference type="ARBA" id="ARBA00004370"/>
    </source>
</evidence>
<dbReference type="GO" id="GO:0033468">
    <property type="term" value="P:CMP-keto-3-deoxy-D-manno-octulosonic acid biosynthetic process"/>
    <property type="evidence" value="ECO:0007669"/>
    <property type="project" value="UniProtKB-UniRule"/>
</dbReference>
<proteinExistence type="inferred from homology"/>
<evidence type="ECO:0000256" key="2">
    <source>
        <dbReference type="ARBA" id="ARBA00022679"/>
    </source>
</evidence>
<dbReference type="EC" id="2.7.7.38" evidence="5"/>
<dbReference type="GO" id="GO:0008690">
    <property type="term" value="F:3-deoxy-manno-octulosonate cytidylyltransferase activity"/>
    <property type="evidence" value="ECO:0007669"/>
    <property type="project" value="UniProtKB-UniRule"/>
</dbReference>
<dbReference type="GO" id="GO:0009103">
    <property type="term" value="P:lipopolysaccharide biosynthetic process"/>
    <property type="evidence" value="ECO:0007669"/>
    <property type="project" value="UniProtKB-UniRule"/>
</dbReference>
<protein>
    <recommendedName>
        <fullName evidence="5">3-deoxy-manno-octulosonate cytidylyltransferase</fullName>
        <ecNumber evidence="5">2.7.7.38</ecNumber>
    </recommendedName>
    <alternativeName>
        <fullName evidence="5">CMP-2-keto-3-deoxyoctulosonic acid synthase</fullName>
        <shortName evidence="5">CKS</shortName>
        <shortName evidence="5">CMP-KDO synthase</shortName>
    </alternativeName>
</protein>
<dbReference type="SUPFAM" id="SSF53448">
    <property type="entry name" value="Nucleotide-diphospho-sugar transferases"/>
    <property type="match status" value="1"/>
</dbReference>
<comment type="catalytic activity">
    <reaction evidence="5">
        <text>3-deoxy-alpha-D-manno-oct-2-ulosonate + CTP = CMP-3-deoxy-beta-D-manno-octulosonate + diphosphate</text>
        <dbReference type="Rhea" id="RHEA:23448"/>
        <dbReference type="ChEBI" id="CHEBI:33019"/>
        <dbReference type="ChEBI" id="CHEBI:37563"/>
        <dbReference type="ChEBI" id="CHEBI:85986"/>
        <dbReference type="ChEBI" id="CHEBI:85987"/>
        <dbReference type="EC" id="2.7.7.38"/>
    </reaction>
</comment>
<name>A0A5C7ABA7_9GAMM</name>
<evidence type="ECO:0000313" key="6">
    <source>
        <dbReference type="EMBL" id="TXD98143.1"/>
    </source>
</evidence>
<comment type="function">
    <text evidence="5">Activates KDO (a required 8-carbon sugar) for incorporation into bacterial lipopolysaccharide in Gram-negative bacteria.</text>
</comment>
<dbReference type="Proteomes" id="UP000321903">
    <property type="component" value="Unassembled WGS sequence"/>
</dbReference>
<keyword evidence="7" id="KW-1185">Reference proteome</keyword>
<keyword evidence="2 5" id="KW-0808">Transferase</keyword>
<dbReference type="CDD" id="cd02517">
    <property type="entry name" value="CMP-KDO-Synthetase"/>
    <property type="match status" value="1"/>
</dbReference>
<keyword evidence="5" id="KW-0963">Cytoplasm</keyword>
<dbReference type="NCBIfam" id="NF003952">
    <property type="entry name" value="PRK05450.1-5"/>
    <property type="match status" value="1"/>
</dbReference>
<keyword evidence="4 5" id="KW-0448">Lipopolysaccharide biosynthesis</keyword>
<dbReference type="AlphaFoldDB" id="A0A5C7ABA7"/>
<gene>
    <name evidence="5 6" type="primary">kdsB</name>
    <name evidence="6" type="ORF">ES754_04180</name>
</gene>
<reference evidence="6 7" key="1">
    <citation type="submission" date="2019-08" db="EMBL/GenBank/DDBJ databases">
        <title>Genome sequence of Psychrobacter frigidicola ACAM304 (type strain).</title>
        <authorList>
            <person name="Bowman J.P."/>
        </authorList>
    </citation>
    <scope>NUCLEOTIDE SEQUENCE [LARGE SCALE GENOMIC DNA]</scope>
    <source>
        <strain evidence="6 7">ACAM 304</strain>
    </source>
</reference>
<dbReference type="EMBL" id="VORZ01000001">
    <property type="protein sequence ID" value="TXD98143.1"/>
    <property type="molecule type" value="Genomic_DNA"/>
</dbReference>
<dbReference type="Gene3D" id="3.90.550.10">
    <property type="entry name" value="Spore Coat Polysaccharide Biosynthesis Protein SpsA, Chain A"/>
    <property type="match status" value="1"/>
</dbReference>
<dbReference type="GO" id="GO:0016020">
    <property type="term" value="C:membrane"/>
    <property type="evidence" value="ECO:0007669"/>
    <property type="project" value="UniProtKB-SubCell"/>
</dbReference>
<evidence type="ECO:0000313" key="7">
    <source>
        <dbReference type="Proteomes" id="UP000321903"/>
    </source>
</evidence>
<organism evidence="6 7">
    <name type="scientific">Psychrobacter frigidicola</name>
    <dbReference type="NCBI Taxonomy" id="45611"/>
    <lineage>
        <taxon>Bacteria</taxon>
        <taxon>Pseudomonadati</taxon>
        <taxon>Pseudomonadota</taxon>
        <taxon>Gammaproteobacteria</taxon>
        <taxon>Moraxellales</taxon>
        <taxon>Moraxellaceae</taxon>
        <taxon>Psychrobacter</taxon>
    </lineage>
</organism>
<dbReference type="UniPathway" id="UPA00358">
    <property type="reaction ID" value="UER00476"/>
</dbReference>
<dbReference type="InterPro" id="IPR004528">
    <property type="entry name" value="KdsB"/>
</dbReference>
<comment type="similarity">
    <text evidence="5">Belongs to the KdsB family.</text>
</comment>
<dbReference type="InterPro" id="IPR029044">
    <property type="entry name" value="Nucleotide-diphossugar_trans"/>
</dbReference>
<dbReference type="PANTHER" id="PTHR42866:SF2">
    <property type="entry name" value="3-DEOXY-MANNO-OCTULOSONATE CYTIDYLYLTRANSFERASE, MITOCHONDRIAL"/>
    <property type="match status" value="1"/>
</dbReference>
<dbReference type="NCBIfam" id="NF009905">
    <property type="entry name" value="PRK13368.1"/>
    <property type="match status" value="1"/>
</dbReference>